<accession>A0A417XVY6</accession>
<feature type="signal peptide" evidence="1">
    <location>
        <begin position="1"/>
        <end position="30"/>
    </location>
</feature>
<gene>
    <name evidence="2" type="ORF">D0Z08_23395</name>
</gene>
<keyword evidence="1" id="KW-0732">Signal</keyword>
<evidence type="ECO:0000313" key="2">
    <source>
        <dbReference type="EMBL" id="RHW24674.1"/>
    </source>
</evidence>
<evidence type="ECO:0000256" key="1">
    <source>
        <dbReference type="SAM" id="SignalP"/>
    </source>
</evidence>
<evidence type="ECO:0000313" key="3">
    <source>
        <dbReference type="Proteomes" id="UP000283644"/>
    </source>
</evidence>
<dbReference type="EMBL" id="QXGH01000030">
    <property type="protein sequence ID" value="RHW24674.1"/>
    <property type="molecule type" value="Genomic_DNA"/>
</dbReference>
<proteinExistence type="predicted"/>
<organism evidence="2 3">
    <name type="scientific">Nocardioides immobilis</name>
    <dbReference type="NCBI Taxonomy" id="2049295"/>
    <lineage>
        <taxon>Bacteria</taxon>
        <taxon>Bacillati</taxon>
        <taxon>Actinomycetota</taxon>
        <taxon>Actinomycetes</taxon>
        <taxon>Propionibacteriales</taxon>
        <taxon>Nocardioidaceae</taxon>
        <taxon>Nocardioides</taxon>
    </lineage>
</organism>
<protein>
    <submittedName>
        <fullName evidence="2">Uncharacterized protein</fullName>
    </submittedName>
</protein>
<reference evidence="2 3" key="1">
    <citation type="submission" date="2018-09" db="EMBL/GenBank/DDBJ databases">
        <title>Genome sequencing of Nocardioides immobilis CCTCC AB 2017083 for comparison to Nocardioides silvaticus.</title>
        <authorList>
            <person name="Li C."/>
            <person name="Wang G."/>
        </authorList>
    </citation>
    <scope>NUCLEOTIDE SEQUENCE [LARGE SCALE GENOMIC DNA]</scope>
    <source>
        <strain evidence="2 3">CCTCC AB 2017083</strain>
    </source>
</reference>
<keyword evidence="3" id="KW-1185">Reference proteome</keyword>
<comment type="caution">
    <text evidence="2">The sequence shown here is derived from an EMBL/GenBank/DDBJ whole genome shotgun (WGS) entry which is preliminary data.</text>
</comment>
<sequence>MATADRSTSRVRRSSLLLGTAAFALLVAPAAHPPAVASCAAPYLVDVDSLVLARGATATIEGRAFADGCRDSMSCGPGLGCDDCEYDDPPEKPMEDVALQLVQRGRTWDLGVADAESAADDRLGWVTWTFEVPKGVKPGPARLVADGAGPTRIRIG</sequence>
<name>A0A417XVY6_9ACTN</name>
<feature type="chain" id="PRO_5039518657" evidence="1">
    <location>
        <begin position="31"/>
        <end position="156"/>
    </location>
</feature>
<dbReference type="Proteomes" id="UP000283644">
    <property type="component" value="Unassembled WGS sequence"/>
</dbReference>
<dbReference type="AlphaFoldDB" id="A0A417XVY6"/>